<dbReference type="InterPro" id="IPR033646">
    <property type="entry name" value="CLU-central"/>
</dbReference>
<dbReference type="InParanoid" id="A0A1X7SEX7"/>
<name>A0A1X7SEX7_AMPQE</name>
<evidence type="ECO:0000259" key="1">
    <source>
        <dbReference type="Pfam" id="PF12807"/>
    </source>
</evidence>
<accession>A0A1X7SEX7</accession>
<dbReference type="Pfam" id="PF12807">
    <property type="entry name" value="eIF3_p135"/>
    <property type="match status" value="1"/>
</dbReference>
<dbReference type="EnsemblMetazoa" id="Aqu2.1.00619_001">
    <property type="protein sequence ID" value="Aqu2.1.00619_001"/>
    <property type="gene ID" value="Aqu2.1.00619"/>
</dbReference>
<dbReference type="AlphaFoldDB" id="A0A1X7SEX7"/>
<evidence type="ECO:0000313" key="2">
    <source>
        <dbReference type="EnsemblMetazoa" id="Aqu2.1.00619_001"/>
    </source>
</evidence>
<dbReference type="OrthoDB" id="1414216at2759"/>
<feature type="domain" description="CLU central" evidence="1">
    <location>
        <begin position="14"/>
        <end position="53"/>
    </location>
</feature>
<sequence length="79" mass="9089">HENVSVRDCIYLNISPIDGTSLKSLLHSRGINNRYIGKIAMLAKSREDLDHLHVSQIIPNMQWYIECEKKDQVAHSSEE</sequence>
<reference evidence="2" key="1">
    <citation type="submission" date="2017-05" db="UniProtKB">
        <authorList>
            <consortium name="EnsemblMetazoa"/>
        </authorList>
    </citation>
    <scope>IDENTIFICATION</scope>
</reference>
<proteinExistence type="predicted"/>
<protein>
    <recommendedName>
        <fullName evidence="1">CLU central domain-containing protein</fullName>
    </recommendedName>
</protein>
<organism evidence="2">
    <name type="scientific">Amphimedon queenslandica</name>
    <name type="common">Sponge</name>
    <dbReference type="NCBI Taxonomy" id="400682"/>
    <lineage>
        <taxon>Eukaryota</taxon>
        <taxon>Metazoa</taxon>
        <taxon>Porifera</taxon>
        <taxon>Demospongiae</taxon>
        <taxon>Heteroscleromorpha</taxon>
        <taxon>Haplosclerida</taxon>
        <taxon>Niphatidae</taxon>
        <taxon>Amphimedon</taxon>
    </lineage>
</organism>